<gene>
    <name evidence="5" type="ORF">ACFOGJ_07970</name>
</gene>
<name>A0ABV7KYB3_9PROT</name>
<dbReference type="InterPro" id="IPR029063">
    <property type="entry name" value="SAM-dependent_MTases_sf"/>
</dbReference>
<protein>
    <submittedName>
        <fullName evidence="5">Class I SAM-dependent methyltransferase</fullName>
        <ecNumber evidence="5">2.1.1.222</ecNumber>
        <ecNumber evidence="5">2.1.1.64</ecNumber>
    </submittedName>
</protein>
<evidence type="ECO:0000256" key="3">
    <source>
        <dbReference type="ARBA" id="ARBA00022691"/>
    </source>
</evidence>
<accession>A0ABV7KYB3</accession>
<dbReference type="GO" id="GO:0032259">
    <property type="term" value="P:methylation"/>
    <property type="evidence" value="ECO:0007669"/>
    <property type="project" value="UniProtKB-KW"/>
</dbReference>
<keyword evidence="4" id="KW-0472">Membrane</keyword>
<keyword evidence="2 5" id="KW-0808">Transferase</keyword>
<feature type="transmembrane region" description="Helical" evidence="4">
    <location>
        <begin position="203"/>
        <end position="223"/>
    </location>
</feature>
<keyword evidence="1 5" id="KW-0489">Methyltransferase</keyword>
<dbReference type="PANTHER" id="PTHR43464:SF19">
    <property type="entry name" value="UBIQUINONE BIOSYNTHESIS O-METHYLTRANSFERASE, MITOCHONDRIAL"/>
    <property type="match status" value="1"/>
</dbReference>
<evidence type="ECO:0000256" key="4">
    <source>
        <dbReference type="SAM" id="Phobius"/>
    </source>
</evidence>
<keyword evidence="4" id="KW-1133">Transmembrane helix</keyword>
<evidence type="ECO:0000313" key="5">
    <source>
        <dbReference type="EMBL" id="MFC3227160.1"/>
    </source>
</evidence>
<sequence>MNSPDADIPAIDESVAAWHAYEMRTGRRFAFGRNWARFIEGLGDDQIARAREALARSLQVDPAAVQPLAGRSFLDIGCGSGLTSLAARQLGAEVVSIDFDPEAVGCAQELRRRYRAADLAEGGGWRITQGSALDEDHLTALGHFDIVCSWGVLHHTGAMWEAIDLSAKRVAPGGLFFIAIYNDQGLVSRAWRRIKRMYNGWPVLRLPLMLAFAPYYVGLRWLVQQVRGRRERRGMSLWTDLRDWLGGWPFEVARPAEIEAFLTARGFTLLATVTVGRRQGCNEFLLRRDTPTAGG</sequence>
<organism evidence="5 6">
    <name type="scientific">Marinibaculum pumilum</name>
    <dbReference type="NCBI Taxonomy" id="1766165"/>
    <lineage>
        <taxon>Bacteria</taxon>
        <taxon>Pseudomonadati</taxon>
        <taxon>Pseudomonadota</taxon>
        <taxon>Alphaproteobacteria</taxon>
        <taxon>Rhodospirillales</taxon>
        <taxon>Rhodospirillaceae</taxon>
        <taxon>Marinibaculum</taxon>
    </lineage>
</organism>
<dbReference type="GO" id="GO:0102208">
    <property type="term" value="F:2-polyprenyl-6-hydroxyphenol methylase activity"/>
    <property type="evidence" value="ECO:0007669"/>
    <property type="project" value="UniProtKB-EC"/>
</dbReference>
<dbReference type="PANTHER" id="PTHR43464">
    <property type="entry name" value="METHYLTRANSFERASE"/>
    <property type="match status" value="1"/>
</dbReference>
<dbReference type="EC" id="2.1.1.64" evidence="5"/>
<dbReference type="EC" id="2.1.1.222" evidence="5"/>
<dbReference type="RefSeq" id="WP_379899321.1">
    <property type="nucleotide sequence ID" value="NZ_JBHRTR010000020.1"/>
</dbReference>
<proteinExistence type="predicted"/>
<dbReference type="GO" id="GO:0061542">
    <property type="term" value="F:3-demethylubiquinol 3-O-methyltransferase activity"/>
    <property type="evidence" value="ECO:0007669"/>
    <property type="project" value="UniProtKB-EC"/>
</dbReference>
<dbReference type="Pfam" id="PF13489">
    <property type="entry name" value="Methyltransf_23"/>
    <property type="match status" value="1"/>
</dbReference>
<keyword evidence="3" id="KW-0949">S-adenosyl-L-methionine</keyword>
<dbReference type="Gene3D" id="3.40.50.150">
    <property type="entry name" value="Vaccinia Virus protein VP39"/>
    <property type="match status" value="1"/>
</dbReference>
<dbReference type="Proteomes" id="UP001595528">
    <property type="component" value="Unassembled WGS sequence"/>
</dbReference>
<evidence type="ECO:0000256" key="1">
    <source>
        <dbReference type="ARBA" id="ARBA00022603"/>
    </source>
</evidence>
<evidence type="ECO:0000313" key="6">
    <source>
        <dbReference type="Proteomes" id="UP001595528"/>
    </source>
</evidence>
<keyword evidence="4" id="KW-0812">Transmembrane</keyword>
<keyword evidence="6" id="KW-1185">Reference proteome</keyword>
<evidence type="ECO:0000256" key="2">
    <source>
        <dbReference type="ARBA" id="ARBA00022679"/>
    </source>
</evidence>
<dbReference type="EMBL" id="JBHRTR010000020">
    <property type="protein sequence ID" value="MFC3227160.1"/>
    <property type="molecule type" value="Genomic_DNA"/>
</dbReference>
<dbReference type="CDD" id="cd02440">
    <property type="entry name" value="AdoMet_MTases"/>
    <property type="match status" value="1"/>
</dbReference>
<reference evidence="6" key="1">
    <citation type="journal article" date="2019" name="Int. J. Syst. Evol. Microbiol.">
        <title>The Global Catalogue of Microorganisms (GCM) 10K type strain sequencing project: providing services to taxonomists for standard genome sequencing and annotation.</title>
        <authorList>
            <consortium name="The Broad Institute Genomics Platform"/>
            <consortium name="The Broad Institute Genome Sequencing Center for Infectious Disease"/>
            <person name="Wu L."/>
            <person name="Ma J."/>
        </authorList>
    </citation>
    <scope>NUCLEOTIDE SEQUENCE [LARGE SCALE GENOMIC DNA]</scope>
    <source>
        <strain evidence="6">KCTC 42964</strain>
    </source>
</reference>
<dbReference type="SUPFAM" id="SSF53335">
    <property type="entry name" value="S-adenosyl-L-methionine-dependent methyltransferases"/>
    <property type="match status" value="1"/>
</dbReference>
<comment type="caution">
    <text evidence="5">The sequence shown here is derived from an EMBL/GenBank/DDBJ whole genome shotgun (WGS) entry which is preliminary data.</text>
</comment>